<dbReference type="SUPFAM" id="SSF103473">
    <property type="entry name" value="MFS general substrate transporter"/>
    <property type="match status" value="1"/>
</dbReference>
<feature type="transmembrane region" description="Helical" evidence="8">
    <location>
        <begin position="136"/>
        <end position="155"/>
    </location>
</feature>
<evidence type="ECO:0000313" key="11">
    <source>
        <dbReference type="Proteomes" id="UP001149813"/>
    </source>
</evidence>
<dbReference type="FunFam" id="1.20.1250.20:FF:000026">
    <property type="entry name" value="MFS quinate transporter QutD"/>
    <property type="match status" value="1"/>
</dbReference>
<feature type="transmembrane region" description="Helical" evidence="8">
    <location>
        <begin position="412"/>
        <end position="430"/>
    </location>
</feature>
<evidence type="ECO:0000256" key="3">
    <source>
        <dbReference type="ARBA" id="ARBA00022448"/>
    </source>
</evidence>
<dbReference type="Pfam" id="PF00083">
    <property type="entry name" value="Sugar_tr"/>
    <property type="match status" value="1"/>
</dbReference>
<proteinExistence type="inferred from homology"/>
<keyword evidence="6 8" id="KW-0472">Membrane</keyword>
<feature type="transmembrane region" description="Helical" evidence="8">
    <location>
        <begin position="101"/>
        <end position="124"/>
    </location>
</feature>
<dbReference type="PANTHER" id="PTHR48022">
    <property type="entry name" value="PLASTIDIC GLUCOSE TRANSPORTER 4"/>
    <property type="match status" value="1"/>
</dbReference>
<name>A0A9W7XZT7_9FUNG</name>
<keyword evidence="5 8" id="KW-1133">Transmembrane helix</keyword>
<feature type="transmembrane region" description="Helical" evidence="8">
    <location>
        <begin position="436"/>
        <end position="453"/>
    </location>
</feature>
<evidence type="ECO:0000256" key="5">
    <source>
        <dbReference type="ARBA" id="ARBA00022989"/>
    </source>
</evidence>
<dbReference type="InterPro" id="IPR036259">
    <property type="entry name" value="MFS_trans_sf"/>
</dbReference>
<feature type="domain" description="Major facilitator superfamily (MFS) profile" evidence="9">
    <location>
        <begin position="10"/>
        <end position="457"/>
    </location>
</feature>
<organism evidence="10 11">
    <name type="scientific">Coemansia erecta</name>
    <dbReference type="NCBI Taxonomy" id="147472"/>
    <lineage>
        <taxon>Eukaryota</taxon>
        <taxon>Fungi</taxon>
        <taxon>Fungi incertae sedis</taxon>
        <taxon>Zoopagomycota</taxon>
        <taxon>Kickxellomycotina</taxon>
        <taxon>Kickxellomycetes</taxon>
        <taxon>Kickxellales</taxon>
        <taxon>Kickxellaceae</taxon>
        <taxon>Coemansia</taxon>
    </lineage>
</organism>
<dbReference type="PROSITE" id="PS50850">
    <property type="entry name" value="MFS"/>
    <property type="match status" value="1"/>
</dbReference>
<dbReference type="Gene3D" id="1.20.1250.20">
    <property type="entry name" value="MFS general substrate transporter like domains"/>
    <property type="match status" value="1"/>
</dbReference>
<feature type="transmembrane region" description="Helical" evidence="8">
    <location>
        <begin position="325"/>
        <end position="346"/>
    </location>
</feature>
<accession>A0A9W7XZT7</accession>
<dbReference type="CDD" id="cd17356">
    <property type="entry name" value="MFS_HXT"/>
    <property type="match status" value="1"/>
</dbReference>
<sequence>MGKHAQTYLVGAVSALGGFLFGYDTGVMSSIQEIDQWKGYFNNPGPVGVGVIVSLLTAGCFVGSLCAGWLADKFSRRRTIIFASLVVSLGAAIQSGSQNRAMLIVGRFITGLGVGCLSMTVPIFQSEISPAQIRGRLVSLQQWAITWGLLVAFWIDYGCSFIKGQAAWRLPLGIQIVPALILFVAMFFMPYSPRWLVDNDRVDEAHKVLARLRANGDFDNLEVVEELEEIKEAVRIERETAVRSYLELFRFPIRRRVILGVVVQGLQQLTGINAILYFSPTIFKQSGLSKNGASLLAQGINGVVNMLATIPAILWVDRWGRRKTLIYGSLGCGTTYLIKAIATAATQHKTYDSEGTLNLNLSKGSSYVSIVMMYLFVISFAMSWGPVAWLYPSEIFPMHIRSKANSITTASNWLFNFVVGLVSPILIKKITWGLDLIFAVVMFVTILIIYVFLPETKNRNLEDMDIIFTGSIWAHKDKKRIEEFDNTNRYAYDMSEAIGQPHAYDIDGGDMFAGGMYGGKNEYSADKYMFGNNNSTRLSYINSQQQQQQYQHQNHRQTQVYMTSYDDY</sequence>
<feature type="transmembrane region" description="Helical" evidence="8">
    <location>
        <begin position="7"/>
        <end position="27"/>
    </location>
</feature>
<comment type="subcellular location">
    <subcellularLocation>
        <location evidence="1">Membrane</location>
        <topology evidence="1">Multi-pass membrane protein</topology>
    </subcellularLocation>
</comment>
<evidence type="ECO:0000313" key="10">
    <source>
        <dbReference type="EMBL" id="KAJ1722406.1"/>
    </source>
</evidence>
<dbReference type="InterPro" id="IPR050360">
    <property type="entry name" value="MFS_Sugar_Transporters"/>
</dbReference>
<feature type="transmembrane region" description="Helical" evidence="8">
    <location>
        <begin position="47"/>
        <end position="71"/>
    </location>
</feature>
<keyword evidence="4 8" id="KW-0812">Transmembrane</keyword>
<dbReference type="PROSITE" id="PS00216">
    <property type="entry name" value="SUGAR_TRANSPORT_1"/>
    <property type="match status" value="1"/>
</dbReference>
<dbReference type="InterPro" id="IPR005829">
    <property type="entry name" value="Sugar_transporter_CS"/>
</dbReference>
<dbReference type="InterPro" id="IPR003663">
    <property type="entry name" value="Sugar/inositol_transpt"/>
</dbReference>
<feature type="transmembrane region" description="Helical" evidence="8">
    <location>
        <begin position="78"/>
        <end position="95"/>
    </location>
</feature>
<feature type="transmembrane region" description="Helical" evidence="8">
    <location>
        <begin position="298"/>
        <end position="316"/>
    </location>
</feature>
<dbReference type="PANTHER" id="PTHR48022:SF2">
    <property type="entry name" value="PLASTIDIC GLUCOSE TRANSPORTER 4"/>
    <property type="match status" value="1"/>
</dbReference>
<dbReference type="AlphaFoldDB" id="A0A9W7XZT7"/>
<evidence type="ECO:0000259" key="9">
    <source>
        <dbReference type="PROSITE" id="PS50850"/>
    </source>
</evidence>
<evidence type="ECO:0000256" key="8">
    <source>
        <dbReference type="SAM" id="Phobius"/>
    </source>
</evidence>
<reference evidence="10" key="1">
    <citation type="submission" date="2022-07" db="EMBL/GenBank/DDBJ databases">
        <title>Phylogenomic reconstructions and comparative analyses of Kickxellomycotina fungi.</title>
        <authorList>
            <person name="Reynolds N.K."/>
            <person name="Stajich J.E."/>
            <person name="Barry K."/>
            <person name="Grigoriev I.V."/>
            <person name="Crous P."/>
            <person name="Smith M.E."/>
        </authorList>
    </citation>
    <scope>NUCLEOTIDE SEQUENCE</scope>
    <source>
        <strain evidence="10">NBRC 32514</strain>
    </source>
</reference>
<keyword evidence="11" id="KW-1185">Reference proteome</keyword>
<evidence type="ECO:0000256" key="7">
    <source>
        <dbReference type="RuleBase" id="RU003346"/>
    </source>
</evidence>
<comment type="caution">
    <text evidence="10">The sequence shown here is derived from an EMBL/GenBank/DDBJ whole genome shotgun (WGS) entry which is preliminary data.</text>
</comment>
<dbReference type="Proteomes" id="UP001149813">
    <property type="component" value="Unassembled WGS sequence"/>
</dbReference>
<comment type="similarity">
    <text evidence="2 7">Belongs to the major facilitator superfamily. Sugar transporter (TC 2.A.1.1) family.</text>
</comment>
<feature type="transmembrane region" description="Helical" evidence="8">
    <location>
        <begin position="257"/>
        <end position="278"/>
    </location>
</feature>
<dbReference type="InterPro" id="IPR020846">
    <property type="entry name" value="MFS_dom"/>
</dbReference>
<dbReference type="PRINTS" id="PR00171">
    <property type="entry name" value="SUGRTRNSPORT"/>
</dbReference>
<dbReference type="EMBL" id="JANBOJ010000113">
    <property type="protein sequence ID" value="KAJ1722406.1"/>
    <property type="molecule type" value="Genomic_DNA"/>
</dbReference>
<dbReference type="PROSITE" id="PS00217">
    <property type="entry name" value="SUGAR_TRANSPORT_2"/>
    <property type="match status" value="1"/>
</dbReference>
<evidence type="ECO:0000256" key="1">
    <source>
        <dbReference type="ARBA" id="ARBA00004141"/>
    </source>
</evidence>
<evidence type="ECO:0000256" key="6">
    <source>
        <dbReference type="ARBA" id="ARBA00023136"/>
    </source>
</evidence>
<feature type="transmembrane region" description="Helical" evidence="8">
    <location>
        <begin position="366"/>
        <end position="391"/>
    </location>
</feature>
<dbReference type="OrthoDB" id="6612291at2759"/>
<evidence type="ECO:0000256" key="4">
    <source>
        <dbReference type="ARBA" id="ARBA00022692"/>
    </source>
</evidence>
<dbReference type="GO" id="GO:0016020">
    <property type="term" value="C:membrane"/>
    <property type="evidence" value="ECO:0007669"/>
    <property type="project" value="UniProtKB-SubCell"/>
</dbReference>
<evidence type="ECO:0000256" key="2">
    <source>
        <dbReference type="ARBA" id="ARBA00010992"/>
    </source>
</evidence>
<dbReference type="NCBIfam" id="TIGR00879">
    <property type="entry name" value="SP"/>
    <property type="match status" value="1"/>
</dbReference>
<keyword evidence="3 7" id="KW-0813">Transport</keyword>
<protein>
    <recommendedName>
        <fullName evidence="9">Major facilitator superfamily (MFS) profile domain-containing protein</fullName>
    </recommendedName>
</protein>
<dbReference type="InterPro" id="IPR005828">
    <property type="entry name" value="MFS_sugar_transport-like"/>
</dbReference>
<dbReference type="GO" id="GO:0005351">
    <property type="term" value="F:carbohydrate:proton symporter activity"/>
    <property type="evidence" value="ECO:0007669"/>
    <property type="project" value="TreeGrafter"/>
</dbReference>
<feature type="transmembrane region" description="Helical" evidence="8">
    <location>
        <begin position="167"/>
        <end position="191"/>
    </location>
</feature>
<gene>
    <name evidence="10" type="ORF">LPJ53_003165</name>
</gene>